<evidence type="ECO:0000256" key="9">
    <source>
        <dbReference type="ARBA" id="ARBA00023235"/>
    </source>
</evidence>
<evidence type="ECO:0000256" key="13">
    <source>
        <dbReference type="PIRSR" id="PIRSR005096-2"/>
    </source>
</evidence>
<dbReference type="NCBIfam" id="NF008277">
    <property type="entry name" value="PRK11055.1"/>
    <property type="match status" value="1"/>
</dbReference>
<evidence type="ECO:0000256" key="3">
    <source>
        <dbReference type="ARBA" id="ARBA00005028"/>
    </source>
</evidence>
<dbReference type="Gene3D" id="2.70.98.10">
    <property type="match status" value="1"/>
</dbReference>
<dbReference type="InterPro" id="IPR015443">
    <property type="entry name" value="Aldose_1-epimerase"/>
</dbReference>
<evidence type="ECO:0000256" key="8">
    <source>
        <dbReference type="ARBA" id="ARBA00022837"/>
    </source>
</evidence>
<comment type="catalytic activity">
    <reaction evidence="1 11">
        <text>alpha-D-glucose = beta-D-glucose</text>
        <dbReference type="Rhea" id="RHEA:10264"/>
        <dbReference type="ChEBI" id="CHEBI:15903"/>
        <dbReference type="ChEBI" id="CHEBI:17925"/>
        <dbReference type="EC" id="5.1.3.3"/>
    </reaction>
</comment>
<dbReference type="InterPro" id="IPR011013">
    <property type="entry name" value="Gal_mutarotase_sf_dom"/>
</dbReference>
<dbReference type="InterPro" id="IPR047215">
    <property type="entry name" value="Galactose_mutarotase-like"/>
</dbReference>
<dbReference type="PANTHER" id="PTHR10091">
    <property type="entry name" value="ALDOSE-1-EPIMERASE"/>
    <property type="match status" value="1"/>
</dbReference>
<feature type="active site" description="Proton acceptor" evidence="12">
    <location>
        <position position="319"/>
    </location>
</feature>
<evidence type="ECO:0000256" key="11">
    <source>
        <dbReference type="PIRNR" id="PIRNR005096"/>
    </source>
</evidence>
<dbReference type="InterPro" id="IPR008183">
    <property type="entry name" value="Aldose_1/G6P_1-epimerase"/>
</dbReference>
<comment type="pathway">
    <text evidence="3 11">Carbohydrate metabolism; hexose metabolism.</text>
</comment>
<dbReference type="GO" id="GO:0005737">
    <property type="term" value="C:cytoplasm"/>
    <property type="evidence" value="ECO:0007669"/>
    <property type="project" value="TreeGrafter"/>
</dbReference>
<dbReference type="GO" id="GO:0030246">
    <property type="term" value="F:carbohydrate binding"/>
    <property type="evidence" value="ECO:0007669"/>
    <property type="project" value="InterPro"/>
</dbReference>
<feature type="binding site" evidence="13">
    <location>
        <position position="255"/>
    </location>
    <ligand>
        <name>beta-D-galactose</name>
        <dbReference type="ChEBI" id="CHEBI:27667"/>
    </ligand>
</feature>
<evidence type="ECO:0000256" key="6">
    <source>
        <dbReference type="ARBA" id="ARBA00013185"/>
    </source>
</evidence>
<feature type="binding site" evidence="14">
    <location>
        <begin position="85"/>
        <end position="86"/>
    </location>
    <ligand>
        <name>beta-D-galactose</name>
        <dbReference type="ChEBI" id="CHEBI:27667"/>
    </ligand>
</feature>
<protein>
    <recommendedName>
        <fullName evidence="7 11">Aldose 1-epimerase</fullName>
        <ecNumber evidence="6 11">5.1.3.3</ecNumber>
    </recommendedName>
</protein>
<dbReference type="PROSITE" id="PS00545">
    <property type="entry name" value="ALDOSE_1_EPIMERASE"/>
    <property type="match status" value="1"/>
</dbReference>
<feature type="binding site" evidence="14">
    <location>
        <begin position="185"/>
        <end position="187"/>
    </location>
    <ligand>
        <name>beta-D-galactose</name>
        <dbReference type="ChEBI" id="CHEBI:27667"/>
    </ligand>
</feature>
<dbReference type="InterPro" id="IPR018052">
    <property type="entry name" value="Ald1_epimerase_CS"/>
</dbReference>
<name>A0AAW9S0P1_9BACT</name>
<evidence type="ECO:0000256" key="10">
    <source>
        <dbReference type="ARBA" id="ARBA00023277"/>
    </source>
</evidence>
<dbReference type="GO" id="GO:0033499">
    <property type="term" value="P:galactose catabolic process via UDP-galactose, Leloir pathway"/>
    <property type="evidence" value="ECO:0007669"/>
    <property type="project" value="TreeGrafter"/>
</dbReference>
<keyword evidence="9 11" id="KW-0413">Isomerase</keyword>
<evidence type="ECO:0000256" key="1">
    <source>
        <dbReference type="ARBA" id="ARBA00001614"/>
    </source>
</evidence>
<dbReference type="InterPro" id="IPR014718">
    <property type="entry name" value="GH-type_carb-bd"/>
</dbReference>
<dbReference type="GO" id="GO:0004034">
    <property type="term" value="F:aldose 1-epimerase activity"/>
    <property type="evidence" value="ECO:0007669"/>
    <property type="project" value="UniProtKB-EC"/>
</dbReference>
<evidence type="ECO:0000256" key="2">
    <source>
        <dbReference type="ARBA" id="ARBA00001913"/>
    </source>
</evidence>
<sequence>MRAKPIATIQKTSWGNVRGKEVFLFTLTNTQGLKAEITNYGGIWVSLFCPDRNGQWQDIVWGRDSLEAYQEEHPFLGAIVGRYANRIAKGECHIDNQIYKFAVNNGPNHLHGGLEGFDKAVWDAKIIQTEEYVGLQLYHLSQDGEEGYPGNLSLTVEYIFTNQNELKIHYRAKTDKTTVVNLTNHAYFNLKGQGSILDHKLQLNARFFTPCDETAIPTGEIKSVRNSPMDFTQAKRIGNDIEEEDLQLRHGKGYDHNFVLNKPYGVLGLAAILSEESTGRKVMMHTTEPGLQVYTGNWLEGTKVKNQQVLKDREGIALEAQHYPDSPNKPHFPSTVLTPGKEYHQTTVYQFLVESNDR</sequence>
<dbReference type="PIRSF" id="PIRSF005096">
    <property type="entry name" value="GALM"/>
    <property type="match status" value="1"/>
</dbReference>
<evidence type="ECO:0000313" key="16">
    <source>
        <dbReference type="Proteomes" id="UP001403385"/>
    </source>
</evidence>
<dbReference type="GO" id="GO:0006006">
    <property type="term" value="P:glucose metabolic process"/>
    <property type="evidence" value="ECO:0007669"/>
    <property type="project" value="TreeGrafter"/>
</dbReference>
<evidence type="ECO:0000256" key="5">
    <source>
        <dbReference type="ARBA" id="ARBA00011245"/>
    </source>
</evidence>
<comment type="cofactor">
    <cofactor evidence="2">
        <name>Ca(2+)</name>
        <dbReference type="ChEBI" id="CHEBI:29108"/>
    </cofactor>
</comment>
<organism evidence="15 16">
    <name type="scientific">Rapidithrix thailandica</name>
    <dbReference type="NCBI Taxonomy" id="413964"/>
    <lineage>
        <taxon>Bacteria</taxon>
        <taxon>Pseudomonadati</taxon>
        <taxon>Bacteroidota</taxon>
        <taxon>Cytophagia</taxon>
        <taxon>Cytophagales</taxon>
        <taxon>Flammeovirgaceae</taxon>
        <taxon>Rapidithrix</taxon>
    </lineage>
</organism>
<dbReference type="CDD" id="cd09019">
    <property type="entry name" value="galactose_mutarotase_like"/>
    <property type="match status" value="1"/>
</dbReference>
<evidence type="ECO:0000256" key="4">
    <source>
        <dbReference type="ARBA" id="ARBA00006206"/>
    </source>
</evidence>
<dbReference type="SUPFAM" id="SSF74650">
    <property type="entry name" value="Galactose mutarotase-like"/>
    <property type="match status" value="1"/>
</dbReference>
<evidence type="ECO:0000256" key="12">
    <source>
        <dbReference type="PIRSR" id="PIRSR005096-1"/>
    </source>
</evidence>
<gene>
    <name evidence="15" type="ORF">AAG747_22645</name>
</gene>
<feature type="active site" description="Proton donor" evidence="12">
    <location>
        <position position="185"/>
    </location>
</feature>
<comment type="similarity">
    <text evidence="4 11">Belongs to the aldose epimerase family.</text>
</comment>
<comment type="subunit">
    <text evidence="5">Monomer.</text>
</comment>
<keyword evidence="10 11" id="KW-0119">Carbohydrate metabolism</keyword>
<dbReference type="AlphaFoldDB" id="A0AAW9S0P1"/>
<dbReference type="Proteomes" id="UP001403385">
    <property type="component" value="Unassembled WGS sequence"/>
</dbReference>
<dbReference type="Pfam" id="PF01263">
    <property type="entry name" value="Aldose_epim"/>
    <property type="match status" value="1"/>
</dbReference>
<comment type="caution">
    <text evidence="15">The sequence shown here is derived from an EMBL/GenBank/DDBJ whole genome shotgun (WGS) entry which is preliminary data.</text>
</comment>
<accession>A0AAW9S0P1</accession>
<evidence type="ECO:0000256" key="14">
    <source>
        <dbReference type="PIRSR" id="PIRSR005096-3"/>
    </source>
</evidence>
<dbReference type="EC" id="5.1.3.3" evidence="6 11"/>
<proteinExistence type="inferred from homology"/>
<reference evidence="15 16" key="1">
    <citation type="submission" date="2024-04" db="EMBL/GenBank/DDBJ databases">
        <title>Novel genus in family Flammeovirgaceae.</title>
        <authorList>
            <person name="Nguyen T.H."/>
            <person name="Vuong T.Q."/>
            <person name="Le H."/>
            <person name="Kim S.-G."/>
        </authorList>
    </citation>
    <scope>NUCLEOTIDE SEQUENCE [LARGE SCALE GENOMIC DNA]</scope>
    <source>
        <strain evidence="15 16">JCM 23209</strain>
    </source>
</reference>
<dbReference type="RefSeq" id="WP_346823519.1">
    <property type="nucleotide sequence ID" value="NZ_JBDKWZ010000016.1"/>
</dbReference>
<evidence type="ECO:0000313" key="15">
    <source>
        <dbReference type="EMBL" id="MEN7550737.1"/>
    </source>
</evidence>
<keyword evidence="8" id="KW-0106">Calcium</keyword>
<dbReference type="PANTHER" id="PTHR10091:SF0">
    <property type="entry name" value="GALACTOSE MUTAROTASE"/>
    <property type="match status" value="1"/>
</dbReference>
<dbReference type="EMBL" id="JBDKWZ010000016">
    <property type="protein sequence ID" value="MEN7550737.1"/>
    <property type="molecule type" value="Genomic_DNA"/>
</dbReference>
<keyword evidence="16" id="KW-1185">Reference proteome</keyword>
<evidence type="ECO:0000256" key="7">
    <source>
        <dbReference type="ARBA" id="ARBA00014165"/>
    </source>
</evidence>